<dbReference type="AlphaFoldDB" id="A0A2S9ET00"/>
<keyword evidence="3" id="KW-1185">Reference proteome</keyword>
<gene>
    <name evidence="2" type="ORF">CQZ99_12905</name>
</gene>
<protein>
    <submittedName>
        <fullName evidence="2">Uncharacterized protein</fullName>
    </submittedName>
</protein>
<dbReference type="Proteomes" id="UP000238045">
    <property type="component" value="Unassembled WGS sequence"/>
</dbReference>
<feature type="region of interest" description="Disordered" evidence="1">
    <location>
        <begin position="1"/>
        <end position="27"/>
    </location>
</feature>
<feature type="compositionally biased region" description="Basic and acidic residues" evidence="1">
    <location>
        <begin position="1"/>
        <end position="13"/>
    </location>
</feature>
<dbReference type="EMBL" id="PCQL01000011">
    <property type="protein sequence ID" value="PRC18840.1"/>
    <property type="molecule type" value="Genomic_DNA"/>
</dbReference>
<accession>A0A2S9ET00</accession>
<evidence type="ECO:0000313" key="2">
    <source>
        <dbReference type="EMBL" id="PRC18840.1"/>
    </source>
</evidence>
<evidence type="ECO:0000256" key="1">
    <source>
        <dbReference type="SAM" id="MobiDB-lite"/>
    </source>
</evidence>
<organism evidence="2 3">
    <name type="scientific">Pseudomonas poae</name>
    <dbReference type="NCBI Taxonomy" id="200451"/>
    <lineage>
        <taxon>Bacteria</taxon>
        <taxon>Pseudomonadati</taxon>
        <taxon>Pseudomonadota</taxon>
        <taxon>Gammaproteobacteria</taxon>
        <taxon>Pseudomonadales</taxon>
        <taxon>Pseudomonadaceae</taxon>
        <taxon>Pseudomonas</taxon>
    </lineage>
</organism>
<sequence>MRAKERDEVRHLFETGQRGRPAGDHRSAESIIDTSNAFRHFLEPFNASSFLIYRLKMQVSDWTDDNKDPESRADAAYNLEKVLRFIDNLDDRALTASVERSGVIEGFSDNGYYIADNSEARVLETFADEGYEALRNLY</sequence>
<reference evidence="2 3" key="1">
    <citation type="submission" date="2017-09" db="EMBL/GenBank/DDBJ databases">
        <title>Genomic, metabolic, and phenotypic characteristics of bacterial isolates from the natural microbiome of the model nematode Caenorhabditis elegans.</title>
        <authorList>
            <person name="Zimmermann J."/>
            <person name="Obeng N."/>
            <person name="Yang W."/>
            <person name="Obeng O."/>
            <person name="Kissoyan K."/>
            <person name="Pees B."/>
            <person name="Dirksen P."/>
            <person name="Hoppner M."/>
            <person name="Franke A."/>
            <person name="Rosenstiel P."/>
            <person name="Leippe M."/>
            <person name="Dierking K."/>
            <person name="Kaleta C."/>
            <person name="Schulenburg H."/>
        </authorList>
    </citation>
    <scope>NUCLEOTIDE SEQUENCE [LARGE SCALE GENOMIC DNA]</scope>
    <source>
        <strain evidence="2 3">MYb117</strain>
    </source>
</reference>
<name>A0A2S9ET00_9PSED</name>
<comment type="caution">
    <text evidence="2">The sequence shown here is derived from an EMBL/GenBank/DDBJ whole genome shotgun (WGS) entry which is preliminary data.</text>
</comment>
<evidence type="ECO:0000313" key="3">
    <source>
        <dbReference type="Proteomes" id="UP000238045"/>
    </source>
</evidence>
<proteinExistence type="predicted"/>